<accession>A0A1X1TIY6</accession>
<dbReference type="AlphaFoldDB" id="A0A1X1TIY6"/>
<dbReference type="RefSeq" id="WP_085188476.1">
    <property type="nucleotide sequence ID" value="NZ_AP022605.1"/>
</dbReference>
<organism evidence="2 3">
    <name type="scientific">Mycolicibacterium doricum</name>
    <dbReference type="NCBI Taxonomy" id="126673"/>
    <lineage>
        <taxon>Bacteria</taxon>
        <taxon>Bacillati</taxon>
        <taxon>Actinomycetota</taxon>
        <taxon>Actinomycetes</taxon>
        <taxon>Mycobacteriales</taxon>
        <taxon>Mycobacteriaceae</taxon>
        <taxon>Mycolicibacterium</taxon>
    </lineage>
</organism>
<dbReference type="STRING" id="126673.AWC01_04200"/>
<proteinExistence type="predicted"/>
<dbReference type="EMBL" id="AP022605">
    <property type="protein sequence ID" value="BBZ09037.1"/>
    <property type="molecule type" value="Genomic_DNA"/>
</dbReference>
<evidence type="ECO:0000313" key="3">
    <source>
        <dbReference type="Proteomes" id="UP000193564"/>
    </source>
</evidence>
<gene>
    <name evidence="2" type="ORF">AWC01_04200</name>
    <name evidence="1" type="ORF">MDOR_32060</name>
</gene>
<evidence type="ECO:0000313" key="4">
    <source>
        <dbReference type="Proteomes" id="UP000467201"/>
    </source>
</evidence>
<reference evidence="2 3" key="1">
    <citation type="submission" date="2016-01" db="EMBL/GenBank/DDBJ databases">
        <title>The new phylogeny of the genus Mycobacterium.</title>
        <authorList>
            <person name="Tarcisio F."/>
            <person name="Conor M."/>
            <person name="Antonella G."/>
            <person name="Elisabetta G."/>
            <person name="Giulia F.S."/>
            <person name="Sara T."/>
            <person name="Anna F."/>
            <person name="Clotilde B."/>
            <person name="Roberto B."/>
            <person name="Veronica D.S."/>
            <person name="Fabio R."/>
            <person name="Monica P."/>
            <person name="Olivier J."/>
            <person name="Enrico T."/>
            <person name="Nicola S."/>
        </authorList>
    </citation>
    <scope>NUCLEOTIDE SEQUENCE [LARGE SCALE GENOMIC DNA]</scope>
    <source>
        <strain evidence="2 3">DSM 44339</strain>
    </source>
</reference>
<evidence type="ECO:0000313" key="1">
    <source>
        <dbReference type="EMBL" id="BBZ09037.1"/>
    </source>
</evidence>
<dbReference type="KEGG" id="mdr:MDOR_32060"/>
<sequence>MSQQVKITRARLHGSPVHLGDVTAPDGRGRPVWSTDPDEVVGWLCDGFRFRFNQRRSTRCRYLTCEDRNGAQHLRID</sequence>
<dbReference type="EMBL" id="LQOS01000013">
    <property type="protein sequence ID" value="ORV44466.1"/>
    <property type="molecule type" value="Genomic_DNA"/>
</dbReference>
<keyword evidence="3" id="KW-1185">Reference proteome</keyword>
<evidence type="ECO:0000313" key="2">
    <source>
        <dbReference type="EMBL" id="ORV44466.1"/>
    </source>
</evidence>
<dbReference type="OrthoDB" id="6230307at2"/>
<dbReference type="Proteomes" id="UP000467201">
    <property type="component" value="Chromosome"/>
</dbReference>
<reference evidence="1" key="3">
    <citation type="submission" date="2020-02" db="EMBL/GenBank/DDBJ databases">
        <authorList>
            <person name="Matsumoto Y."/>
            <person name="Motooka D."/>
            <person name="Nakamura S."/>
        </authorList>
    </citation>
    <scope>NUCLEOTIDE SEQUENCE</scope>
    <source>
        <strain evidence="1">JCM 12405</strain>
    </source>
</reference>
<name>A0A1X1TIY6_9MYCO</name>
<reference evidence="1 4" key="2">
    <citation type="journal article" date="2019" name="Emerg. Microbes Infect.">
        <title>Comprehensive subspecies identification of 175 nontuberculous mycobacteria species based on 7547 genomic profiles.</title>
        <authorList>
            <person name="Matsumoto Y."/>
            <person name="Kinjo T."/>
            <person name="Motooka D."/>
            <person name="Nabeya D."/>
            <person name="Jung N."/>
            <person name="Uechi K."/>
            <person name="Horii T."/>
            <person name="Iida T."/>
            <person name="Fujita J."/>
            <person name="Nakamura S."/>
        </authorList>
    </citation>
    <scope>NUCLEOTIDE SEQUENCE [LARGE SCALE GENOMIC DNA]</scope>
    <source>
        <strain evidence="1 4">JCM 12405</strain>
    </source>
</reference>
<protein>
    <submittedName>
        <fullName evidence="2">Uncharacterized protein</fullName>
    </submittedName>
</protein>
<dbReference type="Proteomes" id="UP000193564">
    <property type="component" value="Unassembled WGS sequence"/>
</dbReference>